<evidence type="ECO:0000259" key="2">
    <source>
        <dbReference type="Pfam" id="PF01337"/>
    </source>
</evidence>
<name>A0A239MMT1_9ACTN</name>
<dbReference type="AlphaFoldDB" id="A0A239MMT1"/>
<gene>
    <name evidence="3" type="ORF">SAMN05216252_125109</name>
</gene>
<evidence type="ECO:0000313" key="3">
    <source>
        <dbReference type="EMBL" id="SNT43790.1"/>
    </source>
</evidence>
<dbReference type="Pfam" id="PF01337">
    <property type="entry name" value="Barstar"/>
    <property type="match status" value="1"/>
</dbReference>
<dbReference type="RefSeq" id="WP_089227802.1">
    <property type="nucleotide sequence ID" value="NZ_FZOF01000025.1"/>
</dbReference>
<feature type="domain" description="Barstar (barnase inhibitor)" evidence="2">
    <location>
        <begin position="4"/>
        <end position="97"/>
    </location>
</feature>
<dbReference type="OrthoDB" id="5184890at2"/>
<proteinExistence type="inferred from homology"/>
<protein>
    <submittedName>
        <fullName evidence="3">Barstar (Barnase inhibitor)</fullName>
    </submittedName>
</protein>
<evidence type="ECO:0000313" key="4">
    <source>
        <dbReference type="Proteomes" id="UP000198280"/>
    </source>
</evidence>
<reference evidence="3 4" key="1">
    <citation type="submission" date="2017-06" db="EMBL/GenBank/DDBJ databases">
        <authorList>
            <person name="Kim H.J."/>
            <person name="Triplett B.A."/>
        </authorList>
    </citation>
    <scope>NUCLEOTIDE SEQUENCE [LARGE SCALE GENOMIC DNA]</scope>
    <source>
        <strain evidence="3 4">CGMCC 4.1858</strain>
    </source>
</reference>
<organism evidence="3 4">
    <name type="scientific">Actinacidiphila glaucinigra</name>
    <dbReference type="NCBI Taxonomy" id="235986"/>
    <lineage>
        <taxon>Bacteria</taxon>
        <taxon>Bacillati</taxon>
        <taxon>Actinomycetota</taxon>
        <taxon>Actinomycetes</taxon>
        <taxon>Kitasatosporales</taxon>
        <taxon>Streptomycetaceae</taxon>
        <taxon>Actinacidiphila</taxon>
    </lineage>
</organism>
<sequence length="105" mass="11636">MTATTVLDLHGVTTKSAFMDRCAEQLRLPGWFGRNWDALYDCLTDLPDPERGGLRLVVRGWSDFAAAEPGEWRTARRVLADAAAFHDPAVLPLQVVLEEPTNDPS</sequence>
<dbReference type="CDD" id="cd05141">
    <property type="entry name" value="Barstar_evA4336-like"/>
    <property type="match status" value="1"/>
</dbReference>
<evidence type="ECO:0000256" key="1">
    <source>
        <dbReference type="ARBA" id="ARBA00006845"/>
    </source>
</evidence>
<accession>A0A239MMT1</accession>
<dbReference type="Gene3D" id="3.30.370.10">
    <property type="entry name" value="Barstar-like"/>
    <property type="match status" value="1"/>
</dbReference>
<dbReference type="SUPFAM" id="SSF52038">
    <property type="entry name" value="Barstar-related"/>
    <property type="match status" value="1"/>
</dbReference>
<dbReference type="InterPro" id="IPR035905">
    <property type="entry name" value="Barstar-like_sf"/>
</dbReference>
<dbReference type="EMBL" id="FZOF01000025">
    <property type="protein sequence ID" value="SNT43790.1"/>
    <property type="molecule type" value="Genomic_DNA"/>
</dbReference>
<dbReference type="Proteomes" id="UP000198280">
    <property type="component" value="Unassembled WGS sequence"/>
</dbReference>
<keyword evidence="4" id="KW-1185">Reference proteome</keyword>
<comment type="similarity">
    <text evidence="1">Belongs to the barstar family.</text>
</comment>
<dbReference type="InterPro" id="IPR000468">
    <property type="entry name" value="Barstar"/>
</dbReference>